<protein>
    <submittedName>
        <fullName evidence="1">CLUMA_CG001045, isoform A</fullName>
    </submittedName>
</protein>
<proteinExistence type="predicted"/>
<accession>A0A1J1HH90</accession>
<reference evidence="1 2" key="1">
    <citation type="submission" date="2015-04" db="EMBL/GenBank/DDBJ databases">
        <authorList>
            <person name="Syromyatnikov M.Y."/>
            <person name="Popov V.N."/>
        </authorList>
    </citation>
    <scope>NUCLEOTIDE SEQUENCE [LARGE SCALE GENOMIC DNA]</scope>
</reference>
<sequence length="126" mass="14366">MALLYILFDNNKSTSSSYLSTSCCSSMLKFWAKTFLSASATLVSVLRCLQMTQLDLIAFCICPARDGKHLTVQPETTDREHFEKLNVWSKTARSVENKEAWKEKAKTFIFATLSVDFNMNSLNYEI</sequence>
<dbReference type="EMBL" id="CVRI01000004">
    <property type="protein sequence ID" value="CRK87243.1"/>
    <property type="molecule type" value="Genomic_DNA"/>
</dbReference>
<dbReference type="Proteomes" id="UP000183832">
    <property type="component" value="Unassembled WGS sequence"/>
</dbReference>
<evidence type="ECO:0000313" key="2">
    <source>
        <dbReference type="Proteomes" id="UP000183832"/>
    </source>
</evidence>
<keyword evidence="2" id="KW-1185">Reference proteome</keyword>
<gene>
    <name evidence="1" type="ORF">CLUMA_CG001045</name>
</gene>
<name>A0A1J1HH90_9DIPT</name>
<organism evidence="1 2">
    <name type="scientific">Clunio marinus</name>
    <dbReference type="NCBI Taxonomy" id="568069"/>
    <lineage>
        <taxon>Eukaryota</taxon>
        <taxon>Metazoa</taxon>
        <taxon>Ecdysozoa</taxon>
        <taxon>Arthropoda</taxon>
        <taxon>Hexapoda</taxon>
        <taxon>Insecta</taxon>
        <taxon>Pterygota</taxon>
        <taxon>Neoptera</taxon>
        <taxon>Endopterygota</taxon>
        <taxon>Diptera</taxon>
        <taxon>Nematocera</taxon>
        <taxon>Chironomoidea</taxon>
        <taxon>Chironomidae</taxon>
        <taxon>Clunio</taxon>
    </lineage>
</organism>
<evidence type="ECO:0000313" key="1">
    <source>
        <dbReference type="EMBL" id="CRK87243.1"/>
    </source>
</evidence>
<dbReference type="AlphaFoldDB" id="A0A1J1HH90"/>